<evidence type="ECO:0000256" key="1">
    <source>
        <dbReference type="ARBA" id="ARBA00022679"/>
    </source>
</evidence>
<dbReference type="Gene3D" id="3.30.200.20">
    <property type="entry name" value="Phosphorylase Kinase, domain 1"/>
    <property type="match status" value="1"/>
</dbReference>
<evidence type="ECO:0000256" key="3">
    <source>
        <dbReference type="ARBA" id="ARBA00022777"/>
    </source>
</evidence>
<dbReference type="KEGG" id="mlr:MELLADRAFT_38429"/>
<dbReference type="GeneID" id="18927716"/>
<feature type="domain" description="Protein kinase" evidence="9">
    <location>
        <begin position="100"/>
        <end position="371"/>
    </location>
</feature>
<evidence type="ECO:0000256" key="8">
    <source>
        <dbReference type="SAM" id="MobiDB-lite"/>
    </source>
</evidence>
<dbReference type="InterPro" id="IPR000719">
    <property type="entry name" value="Prot_kinase_dom"/>
</dbReference>
<comment type="similarity">
    <text evidence="5">Belongs to the protein kinase superfamily. STE Ser/Thr protein kinase family. MAP kinase kinase subfamily.</text>
</comment>
<keyword evidence="7" id="KW-0723">Serine/threonine-protein kinase</keyword>
<dbReference type="InterPro" id="IPR017441">
    <property type="entry name" value="Protein_kinase_ATP_BS"/>
</dbReference>
<dbReference type="PROSITE" id="PS00108">
    <property type="entry name" value="PROTEIN_KINASE_ST"/>
    <property type="match status" value="1"/>
</dbReference>
<name>F4RY75_MELLP</name>
<proteinExistence type="inferred from homology"/>
<feature type="region of interest" description="Disordered" evidence="8">
    <location>
        <begin position="24"/>
        <end position="87"/>
    </location>
</feature>
<dbReference type="Pfam" id="PF00069">
    <property type="entry name" value="Pkinase"/>
    <property type="match status" value="1"/>
</dbReference>
<dbReference type="GO" id="GO:0005524">
    <property type="term" value="F:ATP binding"/>
    <property type="evidence" value="ECO:0007669"/>
    <property type="project" value="UniProtKB-UniRule"/>
</dbReference>
<feature type="compositionally biased region" description="Polar residues" evidence="8">
    <location>
        <begin position="49"/>
        <end position="59"/>
    </location>
</feature>
<dbReference type="PROSITE" id="PS00107">
    <property type="entry name" value="PROTEIN_KINASE_ATP"/>
    <property type="match status" value="1"/>
</dbReference>
<dbReference type="HOGENOM" id="CLU_000288_63_23_1"/>
<dbReference type="FunCoup" id="F4RY75">
    <property type="interactions" value="130"/>
</dbReference>
<dbReference type="GO" id="GO:0050850">
    <property type="term" value="P:positive regulation of calcium-mediated signaling"/>
    <property type="evidence" value="ECO:0007669"/>
    <property type="project" value="EnsemblFungi"/>
</dbReference>
<evidence type="ECO:0000256" key="7">
    <source>
        <dbReference type="RuleBase" id="RU000304"/>
    </source>
</evidence>
<sequence length="404" mass="44707">MNGIGGSHHLGVNNLNEFGLSSPLGFGNGQNRSRSGSSTSFTVRRQRLSETPTRSVSSESRQRNGEEEEGGGVDDQVNQKESGSGEDEDFLQIEFDPKDLEVLNSLGEGAGGEVKKVLHRPSGLYMAKKAIPTSPNPLVHKQILRELAFNREVANGETPWIVKYYGAFLEENDTQIAILLEFCEGGSLDSIYKQIKSRQGRIGEKILGKVAESVLSGLNYLHMKKIIHRDIKPSNILVTKNGEIKICDLGVSGELIGSLAGTFMGTSAYMAPERIRGKPHSITSDVWSLGLSLLELALNRFPLSSNDDQTPMHPFDLVQTVLTFQMPSLDEEIELGIQWTKSFQHFCKTCLDQDPNARPIPKLLLNQHPWIIKSRTWTPDLVEWLCQVWDWPSSASASTTTTTS</sequence>
<dbReference type="STRING" id="747676.F4RY75"/>
<feature type="compositionally biased region" description="Low complexity" evidence="8">
    <location>
        <begin position="29"/>
        <end position="42"/>
    </location>
</feature>
<keyword evidence="2 6" id="KW-0547">Nucleotide-binding</keyword>
<evidence type="ECO:0000313" key="11">
    <source>
        <dbReference type="Proteomes" id="UP000001072"/>
    </source>
</evidence>
<dbReference type="AlphaFoldDB" id="F4RY75"/>
<dbReference type="SMART" id="SM00220">
    <property type="entry name" value="S_TKc"/>
    <property type="match status" value="1"/>
</dbReference>
<feature type="binding site" evidence="6">
    <location>
        <position position="129"/>
    </location>
    <ligand>
        <name>ATP</name>
        <dbReference type="ChEBI" id="CHEBI:30616"/>
    </ligand>
</feature>
<dbReference type="FunFam" id="1.10.510.10:FF:000263">
    <property type="entry name" value="MAP kinase skh1/pek1"/>
    <property type="match status" value="1"/>
</dbReference>
<evidence type="ECO:0000256" key="5">
    <source>
        <dbReference type="ARBA" id="ARBA00038035"/>
    </source>
</evidence>
<dbReference type="SMR" id="F4RY75"/>
<dbReference type="eggNOG" id="KOG0581">
    <property type="taxonomic scope" value="Eukaryota"/>
</dbReference>
<dbReference type="InterPro" id="IPR008271">
    <property type="entry name" value="Ser/Thr_kinase_AS"/>
</dbReference>
<dbReference type="InterPro" id="IPR011009">
    <property type="entry name" value="Kinase-like_dom_sf"/>
</dbReference>
<keyword evidence="3" id="KW-0418">Kinase</keyword>
<dbReference type="PANTHER" id="PTHR47448:SF5">
    <property type="entry name" value="MITOGEN-ACTIVATED PROTEIN KINASE KINAE MKK2"/>
    <property type="match status" value="1"/>
</dbReference>
<dbReference type="RefSeq" id="XP_007414088.1">
    <property type="nucleotide sequence ID" value="XM_007414026.1"/>
</dbReference>
<gene>
    <name evidence="10" type="ORF">MELLADRAFT_38429</name>
</gene>
<dbReference type="Gene3D" id="1.10.510.10">
    <property type="entry name" value="Transferase(Phosphotransferase) domain 1"/>
    <property type="match status" value="1"/>
</dbReference>
<keyword evidence="1" id="KW-0808">Transferase</keyword>
<evidence type="ECO:0000313" key="10">
    <source>
        <dbReference type="EMBL" id="EGG02686.1"/>
    </source>
</evidence>
<keyword evidence="11" id="KW-1185">Reference proteome</keyword>
<dbReference type="GO" id="GO:0005737">
    <property type="term" value="C:cytoplasm"/>
    <property type="evidence" value="ECO:0007669"/>
    <property type="project" value="EnsemblFungi"/>
</dbReference>
<dbReference type="GO" id="GO:0000935">
    <property type="term" value="C:division septum"/>
    <property type="evidence" value="ECO:0007669"/>
    <property type="project" value="EnsemblFungi"/>
</dbReference>
<dbReference type="SUPFAM" id="SSF56112">
    <property type="entry name" value="Protein kinase-like (PK-like)"/>
    <property type="match status" value="1"/>
</dbReference>
<dbReference type="GO" id="GO:0004674">
    <property type="term" value="F:protein serine/threonine kinase activity"/>
    <property type="evidence" value="ECO:0007669"/>
    <property type="project" value="UniProtKB-KW"/>
</dbReference>
<keyword evidence="4 6" id="KW-0067">ATP-binding</keyword>
<evidence type="ECO:0000256" key="2">
    <source>
        <dbReference type="ARBA" id="ARBA00022741"/>
    </source>
</evidence>
<dbReference type="OrthoDB" id="10252354at2759"/>
<dbReference type="Proteomes" id="UP000001072">
    <property type="component" value="Unassembled WGS sequence"/>
</dbReference>
<dbReference type="GO" id="GO:0000196">
    <property type="term" value="P:cell integrity MAPK cascade"/>
    <property type="evidence" value="ECO:0007669"/>
    <property type="project" value="EnsemblFungi"/>
</dbReference>
<dbReference type="EMBL" id="GL883129">
    <property type="protein sequence ID" value="EGG02686.1"/>
    <property type="molecule type" value="Genomic_DNA"/>
</dbReference>
<organism evidence="11">
    <name type="scientific">Melampsora larici-populina (strain 98AG31 / pathotype 3-4-7)</name>
    <name type="common">Poplar leaf rust fungus</name>
    <dbReference type="NCBI Taxonomy" id="747676"/>
    <lineage>
        <taxon>Eukaryota</taxon>
        <taxon>Fungi</taxon>
        <taxon>Dikarya</taxon>
        <taxon>Basidiomycota</taxon>
        <taxon>Pucciniomycotina</taxon>
        <taxon>Pucciniomycetes</taxon>
        <taxon>Pucciniales</taxon>
        <taxon>Melampsoraceae</taxon>
        <taxon>Melampsora</taxon>
    </lineage>
</organism>
<dbReference type="InterPro" id="IPR050915">
    <property type="entry name" value="MAP_kinase_kinase"/>
</dbReference>
<protein>
    <recommendedName>
        <fullName evidence="9">Protein kinase domain-containing protein</fullName>
    </recommendedName>
</protein>
<evidence type="ECO:0000256" key="4">
    <source>
        <dbReference type="ARBA" id="ARBA00022840"/>
    </source>
</evidence>
<evidence type="ECO:0000256" key="6">
    <source>
        <dbReference type="PROSITE-ProRule" id="PRU10141"/>
    </source>
</evidence>
<dbReference type="InParanoid" id="F4RY75"/>
<dbReference type="PANTHER" id="PTHR47448">
    <property type="entry name" value="DUAL SPECIFICITY MITOGEN-ACTIVATED PROTEIN KINASE KINASE DSOR1-LIKE PROTEIN"/>
    <property type="match status" value="1"/>
</dbReference>
<dbReference type="GO" id="GO:0004708">
    <property type="term" value="F:MAP kinase kinase activity"/>
    <property type="evidence" value="ECO:0007669"/>
    <property type="project" value="EnsemblFungi"/>
</dbReference>
<dbReference type="VEuPathDB" id="FungiDB:MELLADRAFT_38429"/>
<evidence type="ECO:0000259" key="9">
    <source>
        <dbReference type="PROSITE" id="PS50011"/>
    </source>
</evidence>
<dbReference type="PROSITE" id="PS50011">
    <property type="entry name" value="PROTEIN_KINASE_DOM"/>
    <property type="match status" value="1"/>
</dbReference>
<reference evidence="11" key="1">
    <citation type="journal article" date="2011" name="Proc. Natl. Acad. Sci. U.S.A.">
        <title>Obligate biotrophy features unraveled by the genomic analysis of rust fungi.</title>
        <authorList>
            <person name="Duplessis S."/>
            <person name="Cuomo C.A."/>
            <person name="Lin Y.-C."/>
            <person name="Aerts A."/>
            <person name="Tisserant E."/>
            <person name="Veneault-Fourrey C."/>
            <person name="Joly D.L."/>
            <person name="Hacquard S."/>
            <person name="Amselem J."/>
            <person name="Cantarel B.L."/>
            <person name="Chiu R."/>
            <person name="Coutinho P.M."/>
            <person name="Feau N."/>
            <person name="Field M."/>
            <person name="Frey P."/>
            <person name="Gelhaye E."/>
            <person name="Goldberg J."/>
            <person name="Grabherr M.G."/>
            <person name="Kodira C.D."/>
            <person name="Kohler A."/>
            <person name="Kuees U."/>
            <person name="Lindquist E.A."/>
            <person name="Lucas S.M."/>
            <person name="Mago R."/>
            <person name="Mauceli E."/>
            <person name="Morin E."/>
            <person name="Murat C."/>
            <person name="Pangilinan J.L."/>
            <person name="Park R."/>
            <person name="Pearson M."/>
            <person name="Quesneville H."/>
            <person name="Rouhier N."/>
            <person name="Sakthikumar S."/>
            <person name="Salamov A.A."/>
            <person name="Schmutz J."/>
            <person name="Selles B."/>
            <person name="Shapiro H."/>
            <person name="Tanguay P."/>
            <person name="Tuskan G.A."/>
            <person name="Henrissat B."/>
            <person name="Van de Peer Y."/>
            <person name="Rouze P."/>
            <person name="Ellis J.G."/>
            <person name="Dodds P.N."/>
            <person name="Schein J.E."/>
            <person name="Zhong S."/>
            <person name="Hamelin R.C."/>
            <person name="Grigoriev I.V."/>
            <person name="Szabo L.J."/>
            <person name="Martin F."/>
        </authorList>
    </citation>
    <scope>NUCLEOTIDE SEQUENCE [LARGE SCALE GENOMIC DNA]</scope>
    <source>
        <strain evidence="11">98AG31 / pathotype 3-4-7</strain>
    </source>
</reference>
<accession>F4RY75</accession>